<dbReference type="EMBL" id="BNAS01000001">
    <property type="protein sequence ID" value="GHH65520.1"/>
    <property type="molecule type" value="Genomic_DNA"/>
</dbReference>
<keyword evidence="1" id="KW-1133">Transmembrane helix</keyword>
<evidence type="ECO:0000313" key="3">
    <source>
        <dbReference type="Proteomes" id="UP000627369"/>
    </source>
</evidence>
<keyword evidence="3" id="KW-1185">Reference proteome</keyword>
<dbReference type="Pfam" id="PF06897">
    <property type="entry name" value="DUF1269"/>
    <property type="match status" value="1"/>
</dbReference>
<reference evidence="2" key="1">
    <citation type="journal article" date="2014" name="Int. J. Syst. Evol. Microbiol.">
        <title>Complete genome sequence of Corynebacterium casei LMG S-19264T (=DSM 44701T), isolated from a smear-ripened cheese.</title>
        <authorList>
            <consortium name="US DOE Joint Genome Institute (JGI-PGF)"/>
            <person name="Walter F."/>
            <person name="Albersmeier A."/>
            <person name="Kalinowski J."/>
            <person name="Ruckert C."/>
        </authorList>
    </citation>
    <scope>NUCLEOTIDE SEQUENCE</scope>
    <source>
        <strain evidence="2">CGMCC 4.7398</strain>
    </source>
</reference>
<dbReference type="AlphaFoldDB" id="A0A919FH89"/>
<organism evidence="2 3">
    <name type="scientific">Promicromonospora soli</name>
    <dbReference type="NCBI Taxonomy" id="2035533"/>
    <lineage>
        <taxon>Bacteria</taxon>
        <taxon>Bacillati</taxon>
        <taxon>Actinomycetota</taxon>
        <taxon>Actinomycetes</taxon>
        <taxon>Micrococcales</taxon>
        <taxon>Promicromonosporaceae</taxon>
        <taxon>Promicromonospora</taxon>
    </lineage>
</organism>
<protein>
    <submittedName>
        <fullName evidence="2">Membrane protein</fullName>
    </submittedName>
</protein>
<comment type="caution">
    <text evidence="2">The sequence shown here is derived from an EMBL/GenBank/DDBJ whole genome shotgun (WGS) entry which is preliminary data.</text>
</comment>
<evidence type="ECO:0000256" key="1">
    <source>
        <dbReference type="SAM" id="Phobius"/>
    </source>
</evidence>
<reference evidence="2" key="2">
    <citation type="submission" date="2020-09" db="EMBL/GenBank/DDBJ databases">
        <authorList>
            <person name="Sun Q."/>
            <person name="Zhou Y."/>
        </authorList>
    </citation>
    <scope>NUCLEOTIDE SEQUENCE</scope>
    <source>
        <strain evidence="2">CGMCC 4.7398</strain>
    </source>
</reference>
<accession>A0A919FH89</accession>
<keyword evidence="1" id="KW-0472">Membrane</keyword>
<sequence length="161" mass="17004">MTAFTVWKFDDPGGAEAAAANLKQAASEGLITVVDHAVVSWPEGQANPTTKQAHDSEWRGTGLGAFWGLLLGTLFFVPIIGAAAGAAIGALARHTEAVGIDRKQLETIREQVTAGTSALFAVTQEGDLDRVGERFHGFRGKLIATNLTEAERSTLLETFGP</sequence>
<dbReference type="RefSeq" id="WP_189667579.1">
    <property type="nucleotide sequence ID" value="NZ_BNAS01000001.1"/>
</dbReference>
<name>A0A919FH89_9MICO</name>
<evidence type="ECO:0000313" key="2">
    <source>
        <dbReference type="EMBL" id="GHH65520.1"/>
    </source>
</evidence>
<dbReference type="InterPro" id="IPR009200">
    <property type="entry name" value="DUF1269_membrane"/>
</dbReference>
<dbReference type="Proteomes" id="UP000627369">
    <property type="component" value="Unassembled WGS sequence"/>
</dbReference>
<feature type="transmembrane region" description="Helical" evidence="1">
    <location>
        <begin position="65"/>
        <end position="92"/>
    </location>
</feature>
<gene>
    <name evidence="2" type="ORF">GCM10017772_03870</name>
</gene>
<keyword evidence="1" id="KW-0812">Transmembrane</keyword>
<proteinExistence type="predicted"/>